<evidence type="ECO:0000256" key="5">
    <source>
        <dbReference type="ARBA" id="ARBA00022989"/>
    </source>
</evidence>
<feature type="domain" description="ABC transmembrane type-1" evidence="8">
    <location>
        <begin position="91"/>
        <end position="281"/>
    </location>
</feature>
<evidence type="ECO:0000256" key="6">
    <source>
        <dbReference type="ARBA" id="ARBA00023136"/>
    </source>
</evidence>
<dbReference type="GO" id="GO:0055085">
    <property type="term" value="P:transmembrane transport"/>
    <property type="evidence" value="ECO:0007669"/>
    <property type="project" value="InterPro"/>
</dbReference>
<comment type="caution">
    <text evidence="9">The sequence shown here is derived from an EMBL/GenBank/DDBJ whole genome shotgun (WGS) entry which is preliminary data.</text>
</comment>
<evidence type="ECO:0000256" key="4">
    <source>
        <dbReference type="ARBA" id="ARBA00022692"/>
    </source>
</evidence>
<evidence type="ECO:0000313" key="10">
    <source>
        <dbReference type="Proteomes" id="UP001108029"/>
    </source>
</evidence>
<comment type="subcellular location">
    <subcellularLocation>
        <location evidence="1 7">Cell membrane</location>
        <topology evidence="1 7">Multi-pass membrane protein</topology>
    </subcellularLocation>
</comment>
<dbReference type="SUPFAM" id="SSF161098">
    <property type="entry name" value="MetI-like"/>
    <property type="match status" value="1"/>
</dbReference>
<evidence type="ECO:0000256" key="3">
    <source>
        <dbReference type="ARBA" id="ARBA00022475"/>
    </source>
</evidence>
<keyword evidence="4 7" id="KW-0812">Transmembrane</keyword>
<name>A0A9Q3W092_9ACTN</name>
<keyword evidence="6 7" id="KW-0472">Membrane</keyword>
<proteinExistence type="inferred from homology"/>
<keyword evidence="5 7" id="KW-1133">Transmembrane helix</keyword>
<dbReference type="PANTHER" id="PTHR43744:SF8">
    <property type="entry name" value="SN-GLYCEROL-3-PHOSPHATE TRANSPORT SYSTEM PERMEASE PROTEIN UGPE"/>
    <property type="match status" value="1"/>
</dbReference>
<comment type="similarity">
    <text evidence="7">Belongs to the binding-protein-dependent transport system permease family.</text>
</comment>
<dbReference type="EMBL" id="JAJSBI010000037">
    <property type="protein sequence ID" value="MCD9880240.1"/>
    <property type="molecule type" value="Genomic_DNA"/>
</dbReference>
<feature type="transmembrane region" description="Helical" evidence="7">
    <location>
        <begin position="31"/>
        <end position="51"/>
    </location>
</feature>
<dbReference type="PROSITE" id="PS50928">
    <property type="entry name" value="ABC_TM1"/>
    <property type="match status" value="1"/>
</dbReference>
<dbReference type="PANTHER" id="PTHR43744">
    <property type="entry name" value="ABC TRANSPORTER PERMEASE PROTEIN MG189-RELATED-RELATED"/>
    <property type="match status" value="1"/>
</dbReference>
<dbReference type="InterPro" id="IPR035906">
    <property type="entry name" value="MetI-like_sf"/>
</dbReference>
<dbReference type="Gene3D" id="1.10.3720.10">
    <property type="entry name" value="MetI-like"/>
    <property type="match status" value="1"/>
</dbReference>
<keyword evidence="3" id="KW-1003">Cell membrane</keyword>
<evidence type="ECO:0000256" key="7">
    <source>
        <dbReference type="RuleBase" id="RU363032"/>
    </source>
</evidence>
<accession>A0A9Q3W092</accession>
<protein>
    <submittedName>
        <fullName evidence="9">Carbohydrate ABC transporter permease</fullName>
    </submittedName>
</protein>
<keyword evidence="10" id="KW-1185">Reference proteome</keyword>
<evidence type="ECO:0000313" key="9">
    <source>
        <dbReference type="EMBL" id="MCD9880240.1"/>
    </source>
</evidence>
<feature type="transmembrane region" description="Helical" evidence="7">
    <location>
        <begin position="126"/>
        <end position="147"/>
    </location>
</feature>
<organism evidence="9 10">
    <name type="scientific">Streptomyces guryensis</name>
    <dbReference type="NCBI Taxonomy" id="2886947"/>
    <lineage>
        <taxon>Bacteria</taxon>
        <taxon>Bacillati</taxon>
        <taxon>Actinomycetota</taxon>
        <taxon>Actinomycetes</taxon>
        <taxon>Kitasatosporales</taxon>
        <taxon>Streptomycetaceae</taxon>
        <taxon>Streptomyces</taxon>
    </lineage>
</organism>
<dbReference type="RefSeq" id="WP_232655178.1">
    <property type="nucleotide sequence ID" value="NZ_JAJSBI010000037.1"/>
</dbReference>
<evidence type="ECO:0000256" key="2">
    <source>
        <dbReference type="ARBA" id="ARBA00022448"/>
    </source>
</evidence>
<dbReference type="InterPro" id="IPR000515">
    <property type="entry name" value="MetI-like"/>
</dbReference>
<evidence type="ECO:0000256" key="1">
    <source>
        <dbReference type="ARBA" id="ARBA00004651"/>
    </source>
</evidence>
<gene>
    <name evidence="9" type="ORF">LJ657_43165</name>
</gene>
<reference evidence="9" key="1">
    <citation type="submission" date="2021-12" db="EMBL/GenBank/DDBJ databases">
        <authorList>
            <person name="Lee J.-H."/>
            <person name="Kim S.-B."/>
        </authorList>
    </citation>
    <scope>NUCLEOTIDE SEQUENCE</scope>
    <source>
        <strain evidence="9">NR30</strain>
    </source>
</reference>
<feature type="transmembrane region" description="Helical" evidence="7">
    <location>
        <begin position="159"/>
        <end position="180"/>
    </location>
</feature>
<feature type="transmembrane region" description="Helical" evidence="7">
    <location>
        <begin position="91"/>
        <end position="114"/>
    </location>
</feature>
<feature type="transmembrane region" description="Helical" evidence="7">
    <location>
        <begin position="201"/>
        <end position="223"/>
    </location>
</feature>
<keyword evidence="2 7" id="KW-0813">Transport</keyword>
<dbReference type="CDD" id="cd06261">
    <property type="entry name" value="TM_PBP2"/>
    <property type="match status" value="1"/>
</dbReference>
<sequence>MSTLSALRPAGPGTDRTLRRRRIRQKWGHPWLYLPLFGCLLLMVAPFLWMLSGSFKPEADIRKVPPVLVPTAPTLASYRQLFSSLDFTTMFANSVIVALAVTAGNLLFCSMLGYALAKLDFPGRRAVFTLVLGTLMVPGLVTFVPLYVLVANMKLTGSLLGLILPFLAGPFGVFLMRQFISTLPDELIDAARVDGCRELAIFWKIILPLTRPALATLGIITFLGSWNNFLWPLVVAQNADQYTLPVGLALASSGQDFTRFGVLLAGAVIVLLPVMVVFLLFQRHFVAGIATTGLK</sequence>
<dbReference type="AlphaFoldDB" id="A0A9Q3W092"/>
<feature type="transmembrane region" description="Helical" evidence="7">
    <location>
        <begin position="260"/>
        <end position="281"/>
    </location>
</feature>
<dbReference type="GO" id="GO:0005886">
    <property type="term" value="C:plasma membrane"/>
    <property type="evidence" value="ECO:0007669"/>
    <property type="project" value="UniProtKB-SubCell"/>
</dbReference>
<dbReference type="Pfam" id="PF00528">
    <property type="entry name" value="BPD_transp_1"/>
    <property type="match status" value="1"/>
</dbReference>
<evidence type="ECO:0000259" key="8">
    <source>
        <dbReference type="PROSITE" id="PS50928"/>
    </source>
</evidence>
<dbReference type="Proteomes" id="UP001108029">
    <property type="component" value="Unassembled WGS sequence"/>
</dbReference>